<dbReference type="EMBL" id="JANRMS010002210">
    <property type="protein sequence ID" value="KAJ3523681.1"/>
    <property type="molecule type" value="Genomic_DNA"/>
</dbReference>
<sequence length="1559" mass="174970">MERVRKLKNKLHFSRFDTEPAAQQPSAPSTTSAAQPTNPTTLGTSATLLATADSAAQLTAPPPAQPESTSITRPETPLASRPTTSHETPPSSSTDTGPALLKPDIVNAYEEILNKVQLEWATETDPSKMEELEQCKGTQSRQMWRLVYTGLERSKKQVKLKDSVSTGFETVENIKGVINKAIKASPEAGVVWAGVSLGLEILSNPMKEPGLNRKGIAHVSSRMEWYWNLSDVILDADRANPSYTRLRSNLESQVVEFYKKLLLFQMQSACLYYRNWASVLLRDAVKLDDWAEKLKEVKDAESSIRHDFEQYNSEEMKAWIDGVHKASESQEALLESIYLTIRQEVRRQERKDEEERDAKNGECFAAFELTDPQLDKKTLQSRKGTPLWDSYRWVLKHDAYEKLVDDPSSRVLWISGEPGKGKTMLLCGIIDELEKSPRPLSYFFCQVTEPNLSSDTAVMRGLIYVLLDHQPSLISVVRPYYDKKKEKLFDSANSSVLLGEILTNMLQDASLHDAFLVVDALDECKVGRDRLTKLIVGLSSSCRAKWIVSSRRWPEIGRELTDAQGLIPLELEKNRESVTEAVQSYIRTRVSGLAKNWDNDTNLKDKVSKYMVSHADNTFLWVALVCGKLADLRISKRLVLEELGRFPKGLTDLFNIMMERILTSSEADRLKTVLATACVAYRPLTWEEMTTLVESMEKYDENDVEDVIKSCGSFLTYRDGVIYFIHQSAKEFLLKQGGGQIISHGVQHQHSRILSRSLTVLERDLKQDIYHLGSLGTLINEVSRPDPDPLSPIKYLCVHWADHLIDSNSVGNQDWKILDLAFRFLQEKFIFWVEALSLLRLLSVAITSIMKLDSALTSVETKDLTDFVWDARRFLLCHKEAIEMAPLQIYVSALVFSPRCSKVREQNDWKIPKWILAKPDMLDNWDSRLQMLRTLDDGCIALSYSPDGRLLASASYWEVVVHDTTSGDCVYSIKKPLRYPKSAVFSPTGNHLAVAYKEEVDVFQVGTFDCIQNFEFRADQVVFSPIDGQLGILRYETTEVWNWKTGESVQTLTGHTDHIISATFLPSGRMVTGSDDGTAKIWNVATGDCEQTLHGHDDRVNSVACSSDGELLATGSYDCTIKVWHLATTGVWICKQTLDHPEIVVSVSFSAHGRMLISASEEYCIRIWNSAGTCVKILHGHTDWLACFSTCKNGQWLASGSQDGYVALWDISDVSLSQIGKAGSALQELDDKSPQQHKKELPRFSDGGITRIQDLGFSPDGQMVVSHLMNSETMIWNVTKESYLMNNNRPVSYYLLAPSNTFNYIAFSRNDQLVALPEEHGKVVVWDLPTDKRTPLPLPPHFSIDLIALSPNGKYAATVGSMKPTVSIWNLTGRQPMKQSELQHKCNVNDILFSNDSKVLATAFEHGDIKVWDIDSGNCLEVIRGSQGQAPLAFSLDSQGLLTHVPESLRNRRLKSIGGYFPTKRYLGQSDASSSSSSPTRGTGSQLVTPFGILEPDKLSKSGDITRIGWGLSFDERWLMRGDERVLWIPVEYPVAVDAVRSRVAIGLPSGEITMMQLE</sequence>
<gene>
    <name evidence="1" type="ORF">NM208_g12356</name>
</gene>
<accession>A0ACC1RSI8</accession>
<dbReference type="Proteomes" id="UP001148629">
    <property type="component" value="Unassembled WGS sequence"/>
</dbReference>
<evidence type="ECO:0000313" key="1">
    <source>
        <dbReference type="EMBL" id="KAJ3523681.1"/>
    </source>
</evidence>
<protein>
    <submittedName>
        <fullName evidence="1">Uncharacterized protein</fullName>
    </submittedName>
</protein>
<evidence type="ECO:0000313" key="2">
    <source>
        <dbReference type="Proteomes" id="UP001148629"/>
    </source>
</evidence>
<reference evidence="1" key="1">
    <citation type="submission" date="2022-08" db="EMBL/GenBank/DDBJ databases">
        <title>Genome Sequence of Fusarium decemcellulare.</title>
        <authorList>
            <person name="Buettner E."/>
        </authorList>
    </citation>
    <scope>NUCLEOTIDE SEQUENCE</scope>
    <source>
        <strain evidence="1">Babe19</strain>
    </source>
</reference>
<comment type="caution">
    <text evidence="1">The sequence shown here is derived from an EMBL/GenBank/DDBJ whole genome shotgun (WGS) entry which is preliminary data.</text>
</comment>
<keyword evidence="2" id="KW-1185">Reference proteome</keyword>
<name>A0ACC1RSI8_9HYPO</name>
<proteinExistence type="predicted"/>
<organism evidence="1 2">
    <name type="scientific">Fusarium decemcellulare</name>
    <dbReference type="NCBI Taxonomy" id="57161"/>
    <lineage>
        <taxon>Eukaryota</taxon>
        <taxon>Fungi</taxon>
        <taxon>Dikarya</taxon>
        <taxon>Ascomycota</taxon>
        <taxon>Pezizomycotina</taxon>
        <taxon>Sordariomycetes</taxon>
        <taxon>Hypocreomycetidae</taxon>
        <taxon>Hypocreales</taxon>
        <taxon>Nectriaceae</taxon>
        <taxon>Fusarium</taxon>
        <taxon>Fusarium decemcellulare species complex</taxon>
    </lineage>
</organism>